<reference evidence="1 2" key="1">
    <citation type="submission" date="2017-11" db="EMBL/GenBank/DDBJ databases">
        <authorList>
            <person name="Han C.G."/>
        </authorList>
    </citation>
    <scope>NUCLEOTIDE SEQUENCE [LARGE SCALE GENOMIC DNA]</scope>
    <source>
        <strain evidence="1 2">A2</strain>
    </source>
</reference>
<accession>A0A2J4Z147</accession>
<dbReference type="Proteomes" id="UP000234661">
    <property type="component" value="Unassembled WGS sequence"/>
</dbReference>
<reference evidence="1 2" key="2">
    <citation type="submission" date="2018-01" db="EMBL/GenBank/DDBJ databases">
        <title>Genomic study of Klebsiella pneumoniae.</title>
        <authorList>
            <person name="Yang Y."/>
            <person name="Bicalho R."/>
        </authorList>
    </citation>
    <scope>NUCLEOTIDE SEQUENCE [LARGE SCALE GENOMIC DNA]</scope>
    <source>
        <strain evidence="1 2">A2</strain>
    </source>
</reference>
<organism evidence="1 2">
    <name type="scientific">Klebsiella michiganensis</name>
    <dbReference type="NCBI Taxonomy" id="1134687"/>
    <lineage>
        <taxon>Bacteria</taxon>
        <taxon>Pseudomonadati</taxon>
        <taxon>Pseudomonadota</taxon>
        <taxon>Gammaproteobacteria</taxon>
        <taxon>Enterobacterales</taxon>
        <taxon>Enterobacteriaceae</taxon>
        <taxon>Klebsiella/Raoultella group</taxon>
        <taxon>Klebsiella</taxon>
    </lineage>
</organism>
<name>A0A2J4Z147_9ENTR</name>
<evidence type="ECO:0000313" key="2">
    <source>
        <dbReference type="Proteomes" id="UP000234661"/>
    </source>
</evidence>
<protein>
    <submittedName>
        <fullName evidence="1">Uncharacterized protein</fullName>
    </submittedName>
</protein>
<gene>
    <name evidence="1" type="ORF">CWM85_20535</name>
</gene>
<evidence type="ECO:0000313" key="1">
    <source>
        <dbReference type="EMBL" id="PLM56786.1"/>
    </source>
</evidence>
<comment type="caution">
    <text evidence="1">The sequence shown here is derived from an EMBL/GenBank/DDBJ whole genome shotgun (WGS) entry which is preliminary data.</text>
</comment>
<proteinExistence type="predicted"/>
<dbReference type="AlphaFoldDB" id="A0A2J4Z147"/>
<dbReference type="EMBL" id="PIET01000696">
    <property type="protein sequence ID" value="PLM56786.1"/>
    <property type="molecule type" value="Genomic_DNA"/>
</dbReference>
<sequence>MPLLLFDNAWGILTWSLVVFLELIFKQQPRPFCKQKVRAYLENKGVVLALLCVYTEPYIAQYERGNWTVSHRLARQHGQFQGKQKGIIGRRPAGSKRRLNLRRGW</sequence>